<protein>
    <submittedName>
        <fullName evidence="4 5">Uncharacterized protein LOC101492704</fullName>
    </submittedName>
</protein>
<dbReference type="OrthoDB" id="8062037at2759"/>
<proteinExistence type="predicted"/>
<evidence type="ECO:0000313" key="3">
    <source>
        <dbReference type="Proteomes" id="UP000087171"/>
    </source>
</evidence>
<gene>
    <name evidence="4 5" type="primary">LOC101492704</name>
</gene>
<evidence type="ECO:0000313" key="4">
    <source>
        <dbReference type="RefSeq" id="XP_004509520.1"/>
    </source>
</evidence>
<evidence type="ECO:0000313" key="5">
    <source>
        <dbReference type="RefSeq" id="XP_004509521.1"/>
    </source>
</evidence>
<dbReference type="InterPro" id="IPR013083">
    <property type="entry name" value="Znf_RING/FYVE/PHD"/>
</dbReference>
<dbReference type="Gene3D" id="3.30.40.10">
    <property type="entry name" value="Zinc/RING finger domain, C3HC4 (zinc finger)"/>
    <property type="match status" value="1"/>
</dbReference>
<dbReference type="GO" id="GO:0008270">
    <property type="term" value="F:zinc ion binding"/>
    <property type="evidence" value="ECO:0007669"/>
    <property type="project" value="UniProtKB-KW"/>
</dbReference>
<dbReference type="Proteomes" id="UP000087171">
    <property type="component" value="Chromosome Ca7"/>
</dbReference>
<dbReference type="KEGG" id="cam:101492704"/>
<dbReference type="eggNOG" id="KOG0800">
    <property type="taxonomic scope" value="Eukaryota"/>
</dbReference>
<keyword evidence="1" id="KW-0863">Zinc-finger</keyword>
<dbReference type="PANTHER" id="PTHR47531">
    <property type="entry name" value="RING/U-BOX SUPERFAMILY PROTEIN"/>
    <property type="match status" value="1"/>
</dbReference>
<dbReference type="InterPro" id="IPR001841">
    <property type="entry name" value="Znf_RING"/>
</dbReference>
<reference evidence="3" key="1">
    <citation type="journal article" date="2013" name="Nat. Biotechnol.">
        <title>Draft genome sequence of chickpea (Cicer arietinum) provides a resource for trait improvement.</title>
        <authorList>
            <person name="Varshney R.K."/>
            <person name="Song C."/>
            <person name="Saxena R.K."/>
            <person name="Azam S."/>
            <person name="Yu S."/>
            <person name="Sharpe A.G."/>
            <person name="Cannon S."/>
            <person name="Baek J."/>
            <person name="Rosen B.D."/>
            <person name="Tar'an B."/>
            <person name="Millan T."/>
            <person name="Zhang X."/>
            <person name="Ramsay L.D."/>
            <person name="Iwata A."/>
            <person name="Wang Y."/>
            <person name="Nelson W."/>
            <person name="Farmer A.D."/>
            <person name="Gaur P.M."/>
            <person name="Soderlund C."/>
            <person name="Penmetsa R.V."/>
            <person name="Xu C."/>
            <person name="Bharti A.K."/>
            <person name="He W."/>
            <person name="Winter P."/>
            <person name="Zhao S."/>
            <person name="Hane J.K."/>
            <person name="Carrasquilla-Garcia N."/>
            <person name="Condie J.A."/>
            <person name="Upadhyaya H.D."/>
            <person name="Luo M.C."/>
            <person name="Thudi M."/>
            <person name="Gowda C.L."/>
            <person name="Singh N.P."/>
            <person name="Lichtenzveig J."/>
            <person name="Gali K.K."/>
            <person name="Rubio J."/>
            <person name="Nadarajan N."/>
            <person name="Dolezel J."/>
            <person name="Bansal K.C."/>
            <person name="Xu X."/>
            <person name="Edwards D."/>
            <person name="Zhang G."/>
            <person name="Kahl G."/>
            <person name="Gil J."/>
            <person name="Singh K.B."/>
            <person name="Datta S.K."/>
            <person name="Jackson S.A."/>
            <person name="Wang J."/>
            <person name="Cook D.R."/>
        </authorList>
    </citation>
    <scope>NUCLEOTIDE SEQUENCE [LARGE SCALE GENOMIC DNA]</scope>
    <source>
        <strain evidence="3">cv. CDC Frontier</strain>
    </source>
</reference>
<accession>A0A1S2YT75</accession>
<evidence type="ECO:0000259" key="2">
    <source>
        <dbReference type="PROSITE" id="PS50089"/>
    </source>
</evidence>
<dbReference type="RefSeq" id="XP_004509521.1">
    <property type="nucleotide sequence ID" value="XM_004509464.3"/>
</dbReference>
<dbReference type="FunFam" id="3.30.40.10:FF:000388">
    <property type="entry name" value="Putative RING zinc finger domain superfamily protein"/>
    <property type="match status" value="1"/>
</dbReference>
<sequence>MGSNSSRPTSSTSKGLRGFHSYCLGSCSGSHGTDNQQHQVCDQNKVNGSDVTYADGNLSDSNEMKTKSFRKVKTKYSDITCMSKINLDEWSETRIPNTSSRSGTSTVHASSTHSLNPTRRFLSRFGIIPSNINFRLNRFTSSRSSRSRPVTSASLSIFDNDVEHNLHQEPCSSLINRNETRWCSSLLPASFVNQIPTECHEDTPNSSNPTSGFGARDELDVSLFSSRTRADTENIETRHIDRQTGAREPVEPNARFSRTLSVGRLRDRVLRRSTLSDLTFFPLQQERELRDANQNVANSRMSPSDHSVVSSSSMSNSMFSIQNYDVETSRSRDGRYQDLLEHRSNFLERRRRLRSQVRSLQRLGSRFENHSAHERSCILSDRHRSGRCTCRFINRDTNSNDDTGARASISRIVILAEALFEVLDEIHLQSVVLPSHPSVSSIGSVPAPISVVDSLPLKLYDKLLKDQEDATECYICLVEYEDGDSVRVLPCHHEFHRTCIDKWLKEIHSVCPLCRRNICILDATPTQN</sequence>
<dbReference type="RefSeq" id="XP_004509520.1">
    <property type="nucleotide sequence ID" value="XM_004509463.3"/>
</dbReference>
<keyword evidence="3" id="KW-1185">Reference proteome</keyword>
<dbReference type="PANTHER" id="PTHR47531:SF3">
    <property type="entry name" value="TRANSCRIPTION FACTOR C2H2 FAMILY-RELATED"/>
    <property type="match status" value="1"/>
</dbReference>
<dbReference type="GeneID" id="101492704"/>
<name>A0A1S2YT75_CICAR</name>
<keyword evidence="1" id="KW-0479">Metal-binding</keyword>
<evidence type="ECO:0000256" key="1">
    <source>
        <dbReference type="PROSITE-ProRule" id="PRU00175"/>
    </source>
</evidence>
<organism evidence="3 4">
    <name type="scientific">Cicer arietinum</name>
    <name type="common">Chickpea</name>
    <name type="synonym">Garbanzo</name>
    <dbReference type="NCBI Taxonomy" id="3827"/>
    <lineage>
        <taxon>Eukaryota</taxon>
        <taxon>Viridiplantae</taxon>
        <taxon>Streptophyta</taxon>
        <taxon>Embryophyta</taxon>
        <taxon>Tracheophyta</taxon>
        <taxon>Spermatophyta</taxon>
        <taxon>Magnoliopsida</taxon>
        <taxon>eudicotyledons</taxon>
        <taxon>Gunneridae</taxon>
        <taxon>Pentapetalae</taxon>
        <taxon>rosids</taxon>
        <taxon>fabids</taxon>
        <taxon>Fabales</taxon>
        <taxon>Fabaceae</taxon>
        <taxon>Papilionoideae</taxon>
        <taxon>50 kb inversion clade</taxon>
        <taxon>NPAAA clade</taxon>
        <taxon>Hologalegina</taxon>
        <taxon>IRL clade</taxon>
        <taxon>Cicereae</taxon>
        <taxon>Cicer</taxon>
    </lineage>
</organism>
<dbReference type="PROSITE" id="PS50089">
    <property type="entry name" value="ZF_RING_2"/>
    <property type="match status" value="1"/>
</dbReference>
<dbReference type="PaxDb" id="3827-XP_004509520.1"/>
<dbReference type="Pfam" id="PF13639">
    <property type="entry name" value="zf-RING_2"/>
    <property type="match status" value="1"/>
</dbReference>
<dbReference type="SMART" id="SM00184">
    <property type="entry name" value="RING"/>
    <property type="match status" value="1"/>
</dbReference>
<keyword evidence="1" id="KW-0862">Zinc</keyword>
<dbReference type="STRING" id="3827.A0A1S2YT75"/>
<dbReference type="SUPFAM" id="SSF57850">
    <property type="entry name" value="RING/U-box"/>
    <property type="match status" value="1"/>
</dbReference>
<feature type="domain" description="RING-type" evidence="2">
    <location>
        <begin position="473"/>
        <end position="515"/>
    </location>
</feature>
<reference evidence="4 5" key="2">
    <citation type="submission" date="2025-04" db="UniProtKB">
        <authorList>
            <consortium name="RefSeq"/>
        </authorList>
    </citation>
    <scope>IDENTIFICATION</scope>
    <source>
        <tissue evidence="4 5">Etiolated seedlings</tissue>
    </source>
</reference>
<dbReference type="AlphaFoldDB" id="A0A1S2YT75"/>